<evidence type="ECO:0000313" key="2">
    <source>
        <dbReference type="EMBL" id="QOQ86656.1"/>
    </source>
</evidence>
<protein>
    <submittedName>
        <fullName evidence="2">Conjugal transfer protein TrbM</fullName>
    </submittedName>
</protein>
<dbReference type="EMBL" id="CP063078">
    <property type="protein sequence ID" value="QOQ86656.1"/>
    <property type="molecule type" value="Genomic_DNA"/>
</dbReference>
<feature type="signal peptide" evidence="1">
    <location>
        <begin position="1"/>
        <end position="20"/>
    </location>
</feature>
<sequence length="234" mass="26715">MKKKILTMTSALILASSLSAGDMLTGDTKLACEAILCLSSSTRPGECSPSINRYFSIKHRKWSDTVNARRNFLRLCPVDGADEKDPVFADLRDNVLPNVDARKCTADYINDHPETKCVKENCGERRCRCVEYEYRPATKMPTGCEALIAHSYTNIRPVNTCGTTRWYSENEWNHGKTNIKISEDEFKKLKAKGATNISSYANNSKFCRRNKNMNFCNSFYKFDEIKKDCWINKD</sequence>
<organism evidence="2 3">
    <name type="scientific">Campylobacter corcagiensis</name>
    <dbReference type="NCBI Taxonomy" id="1448857"/>
    <lineage>
        <taxon>Bacteria</taxon>
        <taxon>Pseudomonadati</taxon>
        <taxon>Campylobacterota</taxon>
        <taxon>Epsilonproteobacteria</taxon>
        <taxon>Campylobacterales</taxon>
        <taxon>Campylobacteraceae</taxon>
        <taxon>Campylobacter</taxon>
    </lineage>
</organism>
<dbReference type="OrthoDB" id="9784009at2"/>
<evidence type="ECO:0000313" key="3">
    <source>
        <dbReference type="Proteomes" id="UP000594749"/>
    </source>
</evidence>
<dbReference type="AlphaFoldDB" id="A0A7M1LFH8"/>
<keyword evidence="1" id="KW-0732">Signal</keyword>
<dbReference type="Proteomes" id="UP000594749">
    <property type="component" value="Chromosome"/>
</dbReference>
<reference evidence="2 3" key="1">
    <citation type="submission" date="2020-10" db="EMBL/GenBank/DDBJ databases">
        <title>Campylobacter and Helicobacter PacBio genomes.</title>
        <authorList>
            <person name="Lane C."/>
        </authorList>
    </citation>
    <scope>NUCLEOTIDE SEQUENCE [LARGE SCALE GENOMIC DNA]</scope>
    <source>
        <strain evidence="2 3">2016D-0077</strain>
    </source>
</reference>
<dbReference type="RefSeq" id="WP_025802913.1">
    <property type="nucleotide sequence ID" value="NZ_CP053842.1"/>
</dbReference>
<keyword evidence="3" id="KW-1185">Reference proteome</keyword>
<dbReference type="InterPro" id="IPR009989">
    <property type="entry name" value="TrbM"/>
</dbReference>
<accession>A0A7M1LFH8</accession>
<feature type="chain" id="PRO_5029907637" evidence="1">
    <location>
        <begin position="21"/>
        <end position="234"/>
    </location>
</feature>
<proteinExistence type="predicted"/>
<gene>
    <name evidence="2" type="ORF">IMC76_05350</name>
</gene>
<dbReference type="Pfam" id="PF07424">
    <property type="entry name" value="TrbM"/>
    <property type="match status" value="1"/>
</dbReference>
<name>A0A7M1LFH8_9BACT</name>
<evidence type="ECO:0000256" key="1">
    <source>
        <dbReference type="SAM" id="SignalP"/>
    </source>
</evidence>